<proteinExistence type="predicted"/>
<keyword evidence="2" id="KW-1185">Reference proteome</keyword>
<reference evidence="1" key="2">
    <citation type="submission" date="2020-09" db="EMBL/GenBank/DDBJ databases">
        <authorList>
            <person name="Sun Q."/>
            <person name="Zhou Y."/>
        </authorList>
    </citation>
    <scope>NUCLEOTIDE SEQUENCE</scope>
    <source>
        <strain evidence="1">CGMCC 1.15763</strain>
    </source>
</reference>
<dbReference type="EMBL" id="BMJW01000001">
    <property type="protein sequence ID" value="GGG88618.1"/>
    <property type="molecule type" value="Genomic_DNA"/>
</dbReference>
<gene>
    <name evidence="1" type="ORF">GCM10011416_01120</name>
</gene>
<dbReference type="AlphaFoldDB" id="A0A917HS38"/>
<evidence type="ECO:0000313" key="2">
    <source>
        <dbReference type="Proteomes" id="UP000633278"/>
    </source>
</evidence>
<comment type="caution">
    <text evidence="1">The sequence shown here is derived from an EMBL/GenBank/DDBJ whole genome shotgun (WGS) entry which is preliminary data.</text>
</comment>
<protein>
    <submittedName>
        <fullName evidence="1">Uncharacterized protein</fullName>
    </submittedName>
</protein>
<reference evidence="1" key="1">
    <citation type="journal article" date="2014" name="Int. J. Syst. Evol. Microbiol.">
        <title>Complete genome sequence of Corynebacterium casei LMG S-19264T (=DSM 44701T), isolated from a smear-ripened cheese.</title>
        <authorList>
            <consortium name="US DOE Joint Genome Institute (JGI-PGF)"/>
            <person name="Walter F."/>
            <person name="Albersmeier A."/>
            <person name="Kalinowski J."/>
            <person name="Ruckert C."/>
        </authorList>
    </citation>
    <scope>NUCLEOTIDE SEQUENCE</scope>
    <source>
        <strain evidence="1">CGMCC 1.15763</strain>
    </source>
</reference>
<evidence type="ECO:0000313" key="1">
    <source>
        <dbReference type="EMBL" id="GGG88618.1"/>
    </source>
</evidence>
<accession>A0A917HS38</accession>
<dbReference type="RefSeq" id="WP_188597325.1">
    <property type="nucleotide sequence ID" value="NZ_BMJW01000001.1"/>
</dbReference>
<name>A0A917HS38_9FLAO</name>
<dbReference type="Proteomes" id="UP000633278">
    <property type="component" value="Unassembled WGS sequence"/>
</dbReference>
<organism evidence="1 2">
    <name type="scientific">Polaribacter pacificus</name>
    <dbReference type="NCBI Taxonomy" id="1775173"/>
    <lineage>
        <taxon>Bacteria</taxon>
        <taxon>Pseudomonadati</taxon>
        <taxon>Bacteroidota</taxon>
        <taxon>Flavobacteriia</taxon>
        <taxon>Flavobacteriales</taxon>
        <taxon>Flavobacteriaceae</taxon>
    </lineage>
</organism>
<sequence length="99" mass="11289">MIARVKVDGNYLETIDSKGKRIKRAYINGVFLGNSSEIVIIQERSYIEVLDENLKRLSKFYKKTDSFLGASGDTFSIQDGNYAETLDSKGKRINRKFSK</sequence>